<evidence type="ECO:0000313" key="3">
    <source>
        <dbReference type="EMBL" id="RZT88640.1"/>
    </source>
</evidence>
<feature type="signal peptide" evidence="2">
    <location>
        <begin position="1"/>
        <end position="30"/>
    </location>
</feature>
<comment type="caution">
    <text evidence="3">The sequence shown here is derived from an EMBL/GenBank/DDBJ whole genome shotgun (WGS) entry which is preliminary data.</text>
</comment>
<evidence type="ECO:0000313" key="4">
    <source>
        <dbReference type="Proteomes" id="UP000291591"/>
    </source>
</evidence>
<feature type="region of interest" description="Disordered" evidence="1">
    <location>
        <begin position="194"/>
        <end position="214"/>
    </location>
</feature>
<sequence>MSPARVPTGWRRVAVVVSAALLLAGCGSGALDGIAAGSGDRDTGTSTSAAADTGAVTAEQEEWMSGLCTSLAAVADVAGTRRTAEGSDVRELPRVLAERVRKVERAVADLDAELTRLGPPPVERAGSVQDELRELVEKRRASLEKSATFVEDSDRGGAIGYVQTARAAQSAYTAGPVLVNDVSKVPELEEAFAATPACREADPGDDADATAGPR</sequence>
<feature type="chain" id="PRO_5020548369" description="Outer membrane protein" evidence="2">
    <location>
        <begin position="31"/>
        <end position="214"/>
    </location>
</feature>
<evidence type="ECO:0000256" key="2">
    <source>
        <dbReference type="SAM" id="SignalP"/>
    </source>
</evidence>
<name>A0A4V2FRH7_PSEST</name>
<reference evidence="3 4" key="1">
    <citation type="submission" date="2019-02" db="EMBL/GenBank/DDBJ databases">
        <title>Sequencing the genomes of 1000 actinobacteria strains.</title>
        <authorList>
            <person name="Klenk H.-P."/>
        </authorList>
    </citation>
    <scope>NUCLEOTIDE SEQUENCE [LARGE SCALE GENOMIC DNA]</scope>
    <source>
        <strain evidence="3 4">DSM 45779</strain>
    </source>
</reference>
<dbReference type="RefSeq" id="WP_130292617.1">
    <property type="nucleotide sequence ID" value="NZ_SHKL01000001.1"/>
</dbReference>
<dbReference type="AlphaFoldDB" id="A0A4V2FRH7"/>
<evidence type="ECO:0000256" key="1">
    <source>
        <dbReference type="SAM" id="MobiDB-lite"/>
    </source>
</evidence>
<evidence type="ECO:0008006" key="5">
    <source>
        <dbReference type="Google" id="ProtNLM"/>
    </source>
</evidence>
<protein>
    <recommendedName>
        <fullName evidence="5">Outer membrane protein</fullName>
    </recommendedName>
</protein>
<organism evidence="3 4">
    <name type="scientific">Pseudonocardia sediminis</name>
    <dbReference type="NCBI Taxonomy" id="1397368"/>
    <lineage>
        <taxon>Bacteria</taxon>
        <taxon>Bacillati</taxon>
        <taxon>Actinomycetota</taxon>
        <taxon>Actinomycetes</taxon>
        <taxon>Pseudonocardiales</taxon>
        <taxon>Pseudonocardiaceae</taxon>
        <taxon>Pseudonocardia</taxon>
    </lineage>
</organism>
<keyword evidence="4" id="KW-1185">Reference proteome</keyword>
<dbReference type="PROSITE" id="PS51257">
    <property type="entry name" value="PROKAR_LIPOPROTEIN"/>
    <property type="match status" value="1"/>
</dbReference>
<keyword evidence="2" id="KW-0732">Signal</keyword>
<dbReference type="EMBL" id="SHKL01000001">
    <property type="protein sequence ID" value="RZT88640.1"/>
    <property type="molecule type" value="Genomic_DNA"/>
</dbReference>
<accession>A0A4V2FRH7</accession>
<gene>
    <name evidence="3" type="ORF">EV383_5584</name>
</gene>
<dbReference type="Proteomes" id="UP000291591">
    <property type="component" value="Unassembled WGS sequence"/>
</dbReference>
<proteinExistence type="predicted"/>